<proteinExistence type="evidence at transcript level"/>
<dbReference type="AlphaFoldDB" id="U5EHR7"/>
<evidence type="ECO:0000256" key="1">
    <source>
        <dbReference type="ARBA" id="ARBA00004457"/>
    </source>
</evidence>
<comment type="similarity">
    <text evidence="2">Belongs to the ERGIC family.</text>
</comment>
<dbReference type="PANTHER" id="PTHR10984:SF30">
    <property type="entry name" value="ENDOPLASMIC RETICULUM-GOLGI INTERMEDIATE COMPARTMENT PROTEIN 2"/>
    <property type="match status" value="1"/>
</dbReference>
<keyword evidence="5 6" id="KW-0472">Membrane</keyword>
<dbReference type="EMBL" id="GANO01002909">
    <property type="protein sequence ID" value="JAB56962.1"/>
    <property type="molecule type" value="mRNA"/>
</dbReference>
<organism evidence="9">
    <name type="scientific">Corethrella appendiculata</name>
    <dbReference type="NCBI Taxonomy" id="1370023"/>
    <lineage>
        <taxon>Eukaryota</taxon>
        <taxon>Metazoa</taxon>
        <taxon>Ecdysozoa</taxon>
        <taxon>Arthropoda</taxon>
        <taxon>Hexapoda</taxon>
        <taxon>Insecta</taxon>
        <taxon>Pterygota</taxon>
        <taxon>Neoptera</taxon>
        <taxon>Endopterygota</taxon>
        <taxon>Diptera</taxon>
        <taxon>Nematocera</taxon>
        <taxon>Culicoidea</taxon>
        <taxon>Chaoboridae</taxon>
        <taxon>Corethrella</taxon>
    </lineage>
</organism>
<evidence type="ECO:0000259" key="8">
    <source>
        <dbReference type="Pfam" id="PF13850"/>
    </source>
</evidence>
<dbReference type="GO" id="GO:0030134">
    <property type="term" value="C:COPII-coated ER to Golgi transport vesicle"/>
    <property type="evidence" value="ECO:0007669"/>
    <property type="project" value="TreeGrafter"/>
</dbReference>
<dbReference type="PANTHER" id="PTHR10984">
    <property type="entry name" value="ENDOPLASMIC RETICULUM-GOLGI INTERMEDIATE COMPARTMENT PROTEIN"/>
    <property type="match status" value="1"/>
</dbReference>
<evidence type="ECO:0000313" key="9">
    <source>
        <dbReference type="EMBL" id="JAB56962.1"/>
    </source>
</evidence>
<dbReference type="Pfam" id="PF13850">
    <property type="entry name" value="ERGIC_N"/>
    <property type="match status" value="1"/>
</dbReference>
<dbReference type="InterPro" id="IPR045888">
    <property type="entry name" value="Erv"/>
</dbReference>
<dbReference type="InterPro" id="IPR012936">
    <property type="entry name" value="Erv_C"/>
</dbReference>
<evidence type="ECO:0000256" key="3">
    <source>
        <dbReference type="ARBA" id="ARBA00022692"/>
    </source>
</evidence>
<evidence type="ECO:0000259" key="7">
    <source>
        <dbReference type="Pfam" id="PF07970"/>
    </source>
</evidence>
<keyword evidence="4 6" id="KW-1133">Transmembrane helix</keyword>
<evidence type="ECO:0000256" key="6">
    <source>
        <dbReference type="SAM" id="Phobius"/>
    </source>
</evidence>
<dbReference type="InterPro" id="IPR039542">
    <property type="entry name" value="Erv_N"/>
</dbReference>
<name>U5EHR7_9DIPT</name>
<evidence type="ECO:0000256" key="4">
    <source>
        <dbReference type="ARBA" id="ARBA00022989"/>
    </source>
</evidence>
<sequence>ILRNRGTKETLKIVRQLDAFPKVQEECVEKSKIGGTLSIISRILIVYLIYTEVKYYLDSRLIFQFQPDTDLHAKLKINIDLTIAMPCRTVGADILDSTNQNVFSFGVLQEEDTWFELCSNQKLHFEYVQHLNVYLREEYHSVAEVLYKGDQVLSNQNSLPPCTDNRARPYDACRIHGSLTLNKVAGNFHITAGKSIHFKSGHLHIANIFGENSSNFSHRIHRLSFGEHTAGIVQPLEGDEKIFKDENTMMLYFIEVVPTDVQTLMTSSKTYQYSVRENVRIIDHDSGSHGIPGLYFKYDVSALKVLVKQDRDSVIQFCVRLCSIIAGIVVISGCINTFVQFIIQNLIKLIAPQTYQQKENYLKLQQQQKHQEIPVNVPLFCKN</sequence>
<evidence type="ECO:0000256" key="5">
    <source>
        <dbReference type="ARBA" id="ARBA00023136"/>
    </source>
</evidence>
<feature type="transmembrane region" description="Helical" evidence="6">
    <location>
        <begin position="324"/>
        <end position="343"/>
    </location>
</feature>
<keyword evidence="3 6" id="KW-0812">Transmembrane</keyword>
<feature type="non-terminal residue" evidence="9">
    <location>
        <position position="1"/>
    </location>
</feature>
<feature type="domain" description="Endoplasmic reticulum vesicle transporter N-terminal" evidence="8">
    <location>
        <begin position="14"/>
        <end position="101"/>
    </location>
</feature>
<dbReference type="GO" id="GO:0006888">
    <property type="term" value="P:endoplasmic reticulum to Golgi vesicle-mediated transport"/>
    <property type="evidence" value="ECO:0007669"/>
    <property type="project" value="TreeGrafter"/>
</dbReference>
<feature type="domain" description="Endoplasmic reticulum vesicle transporter C-terminal" evidence="7">
    <location>
        <begin position="166"/>
        <end position="335"/>
    </location>
</feature>
<comment type="subcellular location">
    <subcellularLocation>
        <location evidence="1">Endoplasmic reticulum-Golgi intermediate compartment membrane</location>
        <topology evidence="1">Multi-pass membrane protein</topology>
    </subcellularLocation>
</comment>
<evidence type="ECO:0000256" key="2">
    <source>
        <dbReference type="ARBA" id="ARBA00005648"/>
    </source>
</evidence>
<dbReference type="GO" id="GO:0033116">
    <property type="term" value="C:endoplasmic reticulum-Golgi intermediate compartment membrane"/>
    <property type="evidence" value="ECO:0007669"/>
    <property type="project" value="UniProtKB-SubCell"/>
</dbReference>
<reference evidence="9" key="1">
    <citation type="journal article" date="2014" name="Insect Biochem. Mol. Biol.">
        <title>An insight into the sialome of the frog biting fly, Corethrella appendiculata.</title>
        <authorList>
            <person name="Ribeiro J.M.C."/>
            <person name="Chagas A.C."/>
            <person name="Pham V.M."/>
            <person name="Lounibos L.P."/>
            <person name="Calvo E."/>
        </authorList>
    </citation>
    <scope>NUCLEOTIDE SEQUENCE</scope>
    <source>
        <tissue evidence="9">Salivary glands</tissue>
    </source>
</reference>
<protein>
    <submittedName>
        <fullName evidence="9">Putative copii vesicle protein</fullName>
    </submittedName>
</protein>
<dbReference type="GO" id="GO:0005783">
    <property type="term" value="C:endoplasmic reticulum"/>
    <property type="evidence" value="ECO:0007669"/>
    <property type="project" value="TreeGrafter"/>
</dbReference>
<dbReference type="GO" id="GO:0006890">
    <property type="term" value="P:retrograde vesicle-mediated transport, Golgi to endoplasmic reticulum"/>
    <property type="evidence" value="ECO:0007669"/>
    <property type="project" value="TreeGrafter"/>
</dbReference>
<accession>U5EHR7</accession>
<dbReference type="Pfam" id="PF07970">
    <property type="entry name" value="COPIIcoated_ERV"/>
    <property type="match status" value="1"/>
</dbReference>